<evidence type="ECO:0000256" key="3">
    <source>
        <dbReference type="ARBA" id="ARBA00022801"/>
    </source>
</evidence>
<keyword evidence="3" id="KW-0378">Hydrolase</keyword>
<dbReference type="Pfam" id="PF00328">
    <property type="entry name" value="His_Phos_2"/>
    <property type="match status" value="1"/>
</dbReference>
<evidence type="ECO:0000256" key="5">
    <source>
        <dbReference type="ARBA" id="ARBA00040357"/>
    </source>
</evidence>
<organism evidence="7 8">
    <name type="scientific">Amphibalanus amphitrite</name>
    <name type="common">Striped barnacle</name>
    <name type="synonym">Balanus amphitrite</name>
    <dbReference type="NCBI Taxonomy" id="1232801"/>
    <lineage>
        <taxon>Eukaryota</taxon>
        <taxon>Metazoa</taxon>
        <taxon>Ecdysozoa</taxon>
        <taxon>Arthropoda</taxon>
        <taxon>Crustacea</taxon>
        <taxon>Multicrustacea</taxon>
        <taxon>Cirripedia</taxon>
        <taxon>Thoracica</taxon>
        <taxon>Thoracicalcarea</taxon>
        <taxon>Balanomorpha</taxon>
        <taxon>Balanoidea</taxon>
        <taxon>Balanidae</taxon>
        <taxon>Amphibalaninae</taxon>
        <taxon>Amphibalanus</taxon>
    </lineage>
</organism>
<dbReference type="EMBL" id="VIIS01001912">
    <property type="protein sequence ID" value="KAF0291051.1"/>
    <property type="molecule type" value="Genomic_DNA"/>
</dbReference>
<dbReference type="PROSITE" id="PS00616">
    <property type="entry name" value="HIS_ACID_PHOSPHAT_1"/>
    <property type="match status" value="1"/>
</dbReference>
<sequence length="409" mass="43897">MACFPGQAPEGFRLRAALLLVRHGDRGPLLPVRNLSGIDCGVPPVLPAGLRSVYAGYGRAASRAAAGWRARLEAVGGTGALLPADGRCRQGRLTPRGVLQLLRLGAALRPRYAPLLAGVAPQRLTVYYSPTERTLQSGAALAFALAGEKSLGGAVWQATRNVDLCVTQCSCPAARQLYTRAGLAVRRRQADHPAFGELVSRLGPLAVEQPPEAPPLRPAELWDALLASACHQAPLPCLGESCVSAADAGSLLVFRQWEARQPRSQELRSAARLRMRRFFEEAGRQLSRVTSGDRTAPLLTVWAGHDLTLSAALLALGVRALSAQFQPPYASRLAIEVYEPTPANPQRLWQFRLLYNGEDVTPLVPMCAGAPSGRLDLCPLQTLLDFTGPGYMAPFGGRSYEQVCVDTNL</sequence>
<reference evidence="7 8" key="1">
    <citation type="submission" date="2019-07" db="EMBL/GenBank/DDBJ databases">
        <title>Draft genome assembly of a fouling barnacle, Amphibalanus amphitrite (Darwin, 1854): The first reference genome for Thecostraca.</title>
        <authorList>
            <person name="Kim W."/>
        </authorList>
    </citation>
    <scope>NUCLEOTIDE SEQUENCE [LARGE SCALE GENOMIC DNA]</scope>
    <source>
        <strain evidence="7">SNU_AA5</strain>
        <tissue evidence="7">Soma without cirri and trophi</tissue>
    </source>
</reference>
<dbReference type="InterPro" id="IPR033379">
    <property type="entry name" value="Acid_Pase_AS"/>
</dbReference>
<keyword evidence="8" id="KW-1185">Reference proteome</keyword>
<protein>
    <recommendedName>
        <fullName evidence="5">2-phosphoxylose phosphatase 1</fullName>
    </recommendedName>
    <alternativeName>
        <fullName evidence="6">Acid phosphatase-like protein 2</fullName>
    </alternativeName>
</protein>
<evidence type="ECO:0000313" key="8">
    <source>
        <dbReference type="Proteomes" id="UP000440578"/>
    </source>
</evidence>
<dbReference type="InterPro" id="IPR000560">
    <property type="entry name" value="His_Pase_clade-2"/>
</dbReference>
<accession>A0A6A4VP30</accession>
<evidence type="ECO:0000256" key="1">
    <source>
        <dbReference type="ARBA" id="ARBA00000032"/>
    </source>
</evidence>
<name>A0A6A4VP30_AMPAM</name>
<dbReference type="InterPro" id="IPR029033">
    <property type="entry name" value="His_PPase_superfam"/>
</dbReference>
<dbReference type="GO" id="GO:0005794">
    <property type="term" value="C:Golgi apparatus"/>
    <property type="evidence" value="ECO:0007669"/>
    <property type="project" value="TreeGrafter"/>
</dbReference>
<dbReference type="GO" id="GO:0050650">
    <property type="term" value="P:chondroitin sulfate proteoglycan biosynthetic process"/>
    <property type="evidence" value="ECO:0007669"/>
    <property type="project" value="TreeGrafter"/>
</dbReference>
<proteinExistence type="inferred from homology"/>
<evidence type="ECO:0000256" key="2">
    <source>
        <dbReference type="ARBA" id="ARBA00005375"/>
    </source>
</evidence>
<comment type="caution">
    <text evidence="7">The sequence shown here is derived from an EMBL/GenBank/DDBJ whole genome shotgun (WGS) entry which is preliminary data.</text>
</comment>
<comment type="catalytic activity">
    <reaction evidence="4">
        <text>3-O-[beta-D-GlcA-(1-&gt;3)-beta-D-Gal-(1-&gt;3)-beta-D-Gal-(1-&gt;4)-beta-D-2-O-P-Xyl]-L-seryl-[protein] + H2O = 3-O-(beta-D-GlcA-(1-&gt;3)-beta-D-Gal-(1-&gt;3)-beta-D-Gal-(1-&gt;4)-beta-D-Xyl)-L-seryl-[protein] + phosphate</text>
        <dbReference type="Rhea" id="RHEA:56512"/>
        <dbReference type="Rhea" id="RHEA-COMP:12573"/>
        <dbReference type="Rhea" id="RHEA-COMP:14559"/>
        <dbReference type="ChEBI" id="CHEBI:15377"/>
        <dbReference type="ChEBI" id="CHEBI:43474"/>
        <dbReference type="ChEBI" id="CHEBI:132093"/>
        <dbReference type="ChEBI" id="CHEBI:140495"/>
    </reaction>
</comment>
<dbReference type="InterPro" id="IPR050645">
    <property type="entry name" value="Histidine_acid_phosphatase"/>
</dbReference>
<comment type="catalytic activity">
    <reaction evidence="1">
        <text>a phosphate monoester + H2O = an alcohol + phosphate</text>
        <dbReference type="Rhea" id="RHEA:15017"/>
        <dbReference type="ChEBI" id="CHEBI:15377"/>
        <dbReference type="ChEBI" id="CHEBI:30879"/>
        <dbReference type="ChEBI" id="CHEBI:43474"/>
        <dbReference type="ChEBI" id="CHEBI:67140"/>
        <dbReference type="EC" id="3.1.3.2"/>
    </reaction>
</comment>
<dbReference type="SUPFAM" id="SSF53254">
    <property type="entry name" value="Phosphoglycerate mutase-like"/>
    <property type="match status" value="1"/>
</dbReference>
<evidence type="ECO:0000256" key="6">
    <source>
        <dbReference type="ARBA" id="ARBA00041499"/>
    </source>
</evidence>
<dbReference type="Gene3D" id="3.40.50.1240">
    <property type="entry name" value="Phosphoglycerate mutase-like"/>
    <property type="match status" value="1"/>
</dbReference>
<evidence type="ECO:0000313" key="7">
    <source>
        <dbReference type="EMBL" id="KAF0291051.1"/>
    </source>
</evidence>
<dbReference type="PANTHER" id="PTHR11567">
    <property type="entry name" value="ACID PHOSPHATASE-RELATED"/>
    <property type="match status" value="1"/>
</dbReference>
<dbReference type="Proteomes" id="UP000440578">
    <property type="component" value="Unassembled WGS sequence"/>
</dbReference>
<dbReference type="PANTHER" id="PTHR11567:SF110">
    <property type="entry name" value="2-PHOSPHOXYLOSE PHOSPHATASE 1"/>
    <property type="match status" value="1"/>
</dbReference>
<dbReference type="GO" id="GO:0003993">
    <property type="term" value="F:acid phosphatase activity"/>
    <property type="evidence" value="ECO:0007669"/>
    <property type="project" value="UniProtKB-EC"/>
</dbReference>
<gene>
    <name evidence="7" type="primary">pxylp1_0</name>
    <name evidence="7" type="ORF">FJT64_010779</name>
</gene>
<comment type="similarity">
    <text evidence="2">Belongs to the histidine acid phosphatase family.</text>
</comment>
<evidence type="ECO:0000256" key="4">
    <source>
        <dbReference type="ARBA" id="ARBA00036311"/>
    </source>
</evidence>
<dbReference type="OrthoDB" id="10262962at2759"/>
<dbReference type="GO" id="GO:0006024">
    <property type="term" value="P:glycosaminoglycan biosynthetic process"/>
    <property type="evidence" value="ECO:0007669"/>
    <property type="project" value="TreeGrafter"/>
</dbReference>
<dbReference type="AlphaFoldDB" id="A0A6A4VP30"/>